<evidence type="ECO:0000313" key="2">
    <source>
        <dbReference type="EMBL" id="KAJ1525702.1"/>
    </source>
</evidence>
<evidence type="ECO:0000256" key="1">
    <source>
        <dbReference type="SAM" id="MobiDB-lite"/>
    </source>
</evidence>
<accession>A0AAV7XM11</accession>
<dbReference type="Proteomes" id="UP001075354">
    <property type="component" value="Chromosome 7"/>
</dbReference>
<reference evidence="2" key="1">
    <citation type="submission" date="2022-12" db="EMBL/GenBank/DDBJ databases">
        <title>Chromosome-level genome assembly of the bean flower thrips Megalurothrips usitatus.</title>
        <authorList>
            <person name="Ma L."/>
            <person name="Liu Q."/>
            <person name="Li H."/>
            <person name="Cai W."/>
        </authorList>
    </citation>
    <scope>NUCLEOTIDE SEQUENCE</scope>
    <source>
        <strain evidence="2">Cailab_2022a</strain>
    </source>
</reference>
<sequence>MSAHPGVFHGPTSPQQRGRYRDSGGRPQRPQRRPSPTALHEAADGAPSAAAAATTTTTTTTTTELPQDLGDLVQTFVPPDLPRDILMEPPDPDPEVESALTSSGLHRWRVYTRRGGESHLSLTSLQTNRKKI</sequence>
<protein>
    <submittedName>
        <fullName evidence="2">Uncharacterized protein</fullName>
    </submittedName>
</protein>
<organism evidence="2 3">
    <name type="scientific">Megalurothrips usitatus</name>
    <name type="common">bean blossom thrips</name>
    <dbReference type="NCBI Taxonomy" id="439358"/>
    <lineage>
        <taxon>Eukaryota</taxon>
        <taxon>Metazoa</taxon>
        <taxon>Ecdysozoa</taxon>
        <taxon>Arthropoda</taxon>
        <taxon>Hexapoda</taxon>
        <taxon>Insecta</taxon>
        <taxon>Pterygota</taxon>
        <taxon>Neoptera</taxon>
        <taxon>Paraneoptera</taxon>
        <taxon>Thysanoptera</taxon>
        <taxon>Terebrantia</taxon>
        <taxon>Thripoidea</taxon>
        <taxon>Thripidae</taxon>
        <taxon>Megalurothrips</taxon>
    </lineage>
</organism>
<comment type="caution">
    <text evidence="2">The sequence shown here is derived from an EMBL/GenBank/DDBJ whole genome shotgun (WGS) entry which is preliminary data.</text>
</comment>
<evidence type="ECO:0000313" key="3">
    <source>
        <dbReference type="Proteomes" id="UP001075354"/>
    </source>
</evidence>
<proteinExistence type="predicted"/>
<gene>
    <name evidence="2" type="ORF">ONE63_008913</name>
</gene>
<feature type="region of interest" description="Disordered" evidence="1">
    <location>
        <begin position="1"/>
        <end position="69"/>
    </location>
</feature>
<dbReference type="AlphaFoldDB" id="A0AAV7XM11"/>
<name>A0AAV7XM11_9NEOP</name>
<dbReference type="EMBL" id="JAPTSV010000007">
    <property type="protein sequence ID" value="KAJ1525702.1"/>
    <property type="molecule type" value="Genomic_DNA"/>
</dbReference>
<keyword evidence="3" id="KW-1185">Reference proteome</keyword>
<feature type="compositionally biased region" description="Low complexity" evidence="1">
    <location>
        <begin position="49"/>
        <end position="63"/>
    </location>
</feature>